<dbReference type="HOGENOM" id="CLU_073820_5_0_3"/>
<feature type="compositionally biased region" description="Polar residues" evidence="3">
    <location>
        <begin position="236"/>
        <end position="249"/>
    </location>
</feature>
<dbReference type="RefSeq" id="WP_011611356.1">
    <property type="nucleotide sequence ID" value="NC_008312.1"/>
</dbReference>
<evidence type="ECO:0000256" key="2">
    <source>
        <dbReference type="ARBA" id="ARBA00022723"/>
    </source>
</evidence>
<evidence type="ECO:0008006" key="7">
    <source>
        <dbReference type="Google" id="ProtNLM"/>
    </source>
</evidence>
<feature type="region of interest" description="Disordered" evidence="3">
    <location>
        <begin position="228"/>
        <end position="249"/>
    </location>
</feature>
<dbReference type="InterPro" id="IPR027805">
    <property type="entry name" value="Transposase_HTH_dom"/>
</dbReference>
<evidence type="ECO:0000259" key="4">
    <source>
        <dbReference type="Pfam" id="PF13359"/>
    </source>
</evidence>
<gene>
    <name evidence="6" type="ordered locus">Tery_1717</name>
</gene>
<dbReference type="EMBL" id="CP000393">
    <property type="protein sequence ID" value="ABG50981.1"/>
    <property type="molecule type" value="Genomic_DNA"/>
</dbReference>
<evidence type="ECO:0000256" key="1">
    <source>
        <dbReference type="ARBA" id="ARBA00001968"/>
    </source>
</evidence>
<reference evidence="6" key="1">
    <citation type="submission" date="2006-06" db="EMBL/GenBank/DDBJ databases">
        <title>Complete sequence of Trichodesmium erythraeum IMS101.</title>
        <authorList>
            <consortium name="US DOE Joint Genome Institute"/>
            <person name="Copeland A."/>
            <person name="Lucas S."/>
            <person name="Lapidus A."/>
            <person name="Barry K."/>
            <person name="Detter J.C."/>
            <person name="Glavina del Rio T."/>
            <person name="Hammon N."/>
            <person name="Israni S."/>
            <person name="Dalin E."/>
            <person name="Tice H."/>
            <person name="Pitluck S."/>
            <person name="Kiss H."/>
            <person name="Munk A.C."/>
            <person name="Brettin T."/>
            <person name="Bruce D."/>
            <person name="Han C."/>
            <person name="Tapia R."/>
            <person name="Gilna P."/>
            <person name="Schmutz J."/>
            <person name="Larimer F."/>
            <person name="Land M."/>
            <person name="Hauser L."/>
            <person name="Kyrpides N."/>
            <person name="Kim E."/>
            <person name="Richardson P."/>
        </authorList>
    </citation>
    <scope>NUCLEOTIDE SEQUENCE [LARGE SCALE GENOMIC DNA]</scope>
    <source>
        <strain evidence="6">IMS101</strain>
    </source>
</reference>
<dbReference type="KEGG" id="ter:Tery_1717"/>
<evidence type="ECO:0000259" key="5">
    <source>
        <dbReference type="Pfam" id="PF13613"/>
    </source>
</evidence>
<dbReference type="InterPro" id="IPR027806">
    <property type="entry name" value="HARBI1_dom"/>
</dbReference>
<dbReference type="eggNOG" id="ENOG502Z8YA">
    <property type="taxonomic scope" value="Bacteria"/>
</dbReference>
<protein>
    <recommendedName>
        <fullName evidence="7">Transposase, IS4 family</fullName>
    </recommendedName>
</protein>
<comment type="cofactor">
    <cofactor evidence="1">
        <name>a divalent metal cation</name>
        <dbReference type="ChEBI" id="CHEBI:60240"/>
    </cofactor>
</comment>
<dbReference type="AlphaFoldDB" id="Q114U3"/>
<accession>Q114U3</accession>
<sequence>MLNIKRALKQDRLLRALTGLNSKAFQSLLLTFTQVYEQTLRDKPRQRSVGGGRKARLRTFEQKLFYILFYFKCYPTFDLAGILFDIDRSQAHHWAHRLQPILEAALGEKKALPERQINSVQAFIERFPGVERVVMDGTERPVKRPTDSETQKLNYSGKKKCHTRKHLAAVNQNKQVLVLSQDRVGKLHDKKFLDEEKLIGNIPVEIPIEVDTGFQGIQHQYENIRIPHKKPKGGELTQQQKIENRTLSQ</sequence>
<dbReference type="STRING" id="203124.Tery_1717"/>
<feature type="domain" description="DDE Tnp4" evidence="4">
    <location>
        <begin position="135"/>
        <end position="249"/>
    </location>
</feature>
<name>Q114U3_TRIEI</name>
<organism evidence="6">
    <name type="scientific">Trichodesmium erythraeum (strain IMS101)</name>
    <dbReference type="NCBI Taxonomy" id="203124"/>
    <lineage>
        <taxon>Bacteria</taxon>
        <taxon>Bacillati</taxon>
        <taxon>Cyanobacteriota</taxon>
        <taxon>Cyanophyceae</taxon>
        <taxon>Oscillatoriophycideae</taxon>
        <taxon>Oscillatoriales</taxon>
        <taxon>Microcoleaceae</taxon>
        <taxon>Trichodesmium</taxon>
    </lineage>
</organism>
<keyword evidence="2" id="KW-0479">Metal-binding</keyword>
<dbReference type="Pfam" id="PF13359">
    <property type="entry name" value="DDE_Tnp_4"/>
    <property type="match status" value="1"/>
</dbReference>
<dbReference type="Pfam" id="PF13613">
    <property type="entry name" value="HTH_Tnp_4"/>
    <property type="match status" value="1"/>
</dbReference>
<evidence type="ECO:0000313" key="6">
    <source>
        <dbReference type="EMBL" id="ABG50981.1"/>
    </source>
</evidence>
<proteinExistence type="predicted"/>
<evidence type="ECO:0000256" key="3">
    <source>
        <dbReference type="SAM" id="MobiDB-lite"/>
    </source>
</evidence>
<dbReference type="GO" id="GO:0046872">
    <property type="term" value="F:metal ion binding"/>
    <property type="evidence" value="ECO:0007669"/>
    <property type="project" value="UniProtKB-KW"/>
</dbReference>
<feature type="domain" description="Transposase Helix-turn-helix" evidence="5">
    <location>
        <begin position="56"/>
        <end position="106"/>
    </location>
</feature>